<dbReference type="SUPFAM" id="SSF52047">
    <property type="entry name" value="RNI-like"/>
    <property type="match status" value="1"/>
</dbReference>
<gene>
    <name evidence="1" type="ORF">EXIGLDRAFT_734830</name>
</gene>
<protein>
    <submittedName>
        <fullName evidence="1">Uncharacterized protein</fullName>
    </submittedName>
</protein>
<evidence type="ECO:0000313" key="1">
    <source>
        <dbReference type="EMBL" id="KZV79568.1"/>
    </source>
</evidence>
<reference evidence="1 2" key="1">
    <citation type="journal article" date="2016" name="Mol. Biol. Evol.">
        <title>Comparative Genomics of Early-Diverging Mushroom-Forming Fungi Provides Insights into the Origins of Lignocellulose Decay Capabilities.</title>
        <authorList>
            <person name="Nagy L.G."/>
            <person name="Riley R."/>
            <person name="Tritt A."/>
            <person name="Adam C."/>
            <person name="Daum C."/>
            <person name="Floudas D."/>
            <person name="Sun H."/>
            <person name="Yadav J.S."/>
            <person name="Pangilinan J."/>
            <person name="Larsson K.H."/>
            <person name="Matsuura K."/>
            <person name="Barry K."/>
            <person name="Labutti K."/>
            <person name="Kuo R."/>
            <person name="Ohm R.A."/>
            <person name="Bhattacharya S.S."/>
            <person name="Shirouzu T."/>
            <person name="Yoshinaga Y."/>
            <person name="Martin F.M."/>
            <person name="Grigoriev I.V."/>
            <person name="Hibbett D.S."/>
        </authorList>
    </citation>
    <scope>NUCLEOTIDE SEQUENCE [LARGE SCALE GENOMIC DNA]</scope>
    <source>
        <strain evidence="1 2">HHB12029</strain>
    </source>
</reference>
<dbReference type="Proteomes" id="UP000077266">
    <property type="component" value="Unassembled WGS sequence"/>
</dbReference>
<dbReference type="AlphaFoldDB" id="A0A165AZC4"/>
<dbReference type="Gene3D" id="3.80.10.10">
    <property type="entry name" value="Ribonuclease Inhibitor"/>
    <property type="match status" value="1"/>
</dbReference>
<dbReference type="OrthoDB" id="2836117at2759"/>
<sequence>MVRPPILSLPEELVLEVMKDVDRPLKLSAVCSSWRRSALRYPPLWTTIRVHDLNVFTAVPHAQTFAARAMSLPLKVHRTGIDNDADRIALDIPLRVLDGLLFALFKRFIAFEYTSFVPDGRFTRFVVALFSYPAPILRSFHLHDARKEIVLPKIVPMLDLGTNWPMLRDFRLTGVCMPLHRLHLANLESLYIWIPDECHEQTSHCQLHPDFAHHVIPIVRASPKLRELTVAYEIGMEGGSDALRPADCVRIDEFCKATLRQLHLYGTPVIYPTSSNTLRSPPQLRNLTSLSLLGDITCPGHGRPVLSAVASFLWVLTGAPNLEDLDINEWTEPIYVEDPAALPKVHLGRLTSVLFRDCTPEWCQYIVACLVAPVLRSLILEVLYHNAFNDRRCALFTPTDWKPWAFPSVQSLQIEVIVIALDFNPGPASSFELEQLLRGGVWSNLEELTIRGHGWLCENALEVVIDALCDRNVAPRLRVLRIKRCSFIGGNGYNPPPPKPGRVYRSDVDAAMRLLAMRRDSSTPNIPRLSIEFGRCQHCDWPESAPS</sequence>
<dbReference type="PANTHER" id="PTHR38926">
    <property type="entry name" value="F-BOX DOMAIN CONTAINING PROTEIN, EXPRESSED"/>
    <property type="match status" value="1"/>
</dbReference>
<dbReference type="InterPro" id="IPR036047">
    <property type="entry name" value="F-box-like_dom_sf"/>
</dbReference>
<dbReference type="InParanoid" id="A0A165AZC4"/>
<dbReference type="EMBL" id="KV426594">
    <property type="protein sequence ID" value="KZV79568.1"/>
    <property type="molecule type" value="Genomic_DNA"/>
</dbReference>
<name>A0A165AZC4_EXIGL</name>
<dbReference type="SUPFAM" id="SSF81383">
    <property type="entry name" value="F-box domain"/>
    <property type="match status" value="1"/>
</dbReference>
<dbReference type="PANTHER" id="PTHR38926:SF5">
    <property type="entry name" value="F-BOX AND LEUCINE-RICH REPEAT PROTEIN 6"/>
    <property type="match status" value="1"/>
</dbReference>
<dbReference type="InterPro" id="IPR032675">
    <property type="entry name" value="LRR_dom_sf"/>
</dbReference>
<evidence type="ECO:0000313" key="2">
    <source>
        <dbReference type="Proteomes" id="UP000077266"/>
    </source>
</evidence>
<keyword evidence="2" id="KW-1185">Reference proteome</keyword>
<proteinExistence type="predicted"/>
<accession>A0A165AZC4</accession>
<organism evidence="1 2">
    <name type="scientific">Exidia glandulosa HHB12029</name>
    <dbReference type="NCBI Taxonomy" id="1314781"/>
    <lineage>
        <taxon>Eukaryota</taxon>
        <taxon>Fungi</taxon>
        <taxon>Dikarya</taxon>
        <taxon>Basidiomycota</taxon>
        <taxon>Agaricomycotina</taxon>
        <taxon>Agaricomycetes</taxon>
        <taxon>Auriculariales</taxon>
        <taxon>Exidiaceae</taxon>
        <taxon>Exidia</taxon>
    </lineage>
</organism>